<dbReference type="Proteomes" id="UP001385951">
    <property type="component" value="Unassembled WGS sequence"/>
</dbReference>
<dbReference type="SUPFAM" id="SSF81383">
    <property type="entry name" value="F-box domain"/>
    <property type="match status" value="1"/>
</dbReference>
<evidence type="ECO:0000313" key="4">
    <source>
        <dbReference type="Proteomes" id="UP001385951"/>
    </source>
</evidence>
<feature type="compositionally biased region" description="Low complexity" evidence="1">
    <location>
        <begin position="7"/>
        <end position="20"/>
    </location>
</feature>
<feature type="compositionally biased region" description="Polar residues" evidence="1">
    <location>
        <begin position="107"/>
        <end position="123"/>
    </location>
</feature>
<sequence length="708" mass="79815">MPRSRSHSTSSLPSNLQSSWSLQSRPIAVYDQTEESADHASIDIDSRPGPSSQGPIMMETNSFDNPTLFPHPSSSSDIHFPLGEPTAAVLDESWKQESEYLIRQEQHLSSQAPISPSPHTCISHTPDIYSPHNQSDSDSSLVHVDHSIFMDREDVSPPDSHGLSSEHLVGFSPSVHYSLSDPRALQSYSLIGPLHGQPLQQSSGIQVPPPRSSTLIPLHGPTLPSLQTSPPTINWTFSTSLHPSPFNQPLLQDSWSSSLYTQNEGSSHLSTLDSNHPGGGDNNMTSIVQAPFITTSHSSLSISRWRSSSVHQQSGGLHLTPVFVSDPSQPLSYTDRSQHYWLSISTVSTIPRLSKRRLWIGCLPNEIYLMIISWLTHTDKPKKYLCQCALVCYEWLKIVRKKQFWHIRRPVYFTRQPSSLFKHLFSNGCLPNEIYDAIIDWVACCQKSPQKHLCVCAQVCHIWSERARKQYNVNVILDSRNICTYAMFIYKHPSTCSLVQSIRLKDLYGEGKEYSVITQVMLLVHRLPNIKELTLKTYLYNDVHPSIFKYAINKTIHSLDIKLDYNDNAEPCSLQWFWQFVACFQCLRALSIDLIDAYLVKNICSLKSLYQNKLECSLTSLTLLIDPVNVILLDSLVEAGTFTSNLKTLDIHIYCANSWSDMDQLCSAIQALVIHCSDHLQIFTFNLQAISENLIVQSKLILIKDGDI</sequence>
<dbReference type="InterPro" id="IPR036047">
    <property type="entry name" value="F-box-like_dom_sf"/>
</dbReference>
<feature type="compositionally biased region" description="Polar residues" evidence="1">
    <location>
        <begin position="49"/>
        <end position="65"/>
    </location>
</feature>
<evidence type="ECO:0000313" key="3">
    <source>
        <dbReference type="EMBL" id="KAK7689719.1"/>
    </source>
</evidence>
<evidence type="ECO:0000259" key="2">
    <source>
        <dbReference type="Pfam" id="PF12937"/>
    </source>
</evidence>
<feature type="region of interest" description="Disordered" evidence="1">
    <location>
        <begin position="107"/>
        <end position="139"/>
    </location>
</feature>
<evidence type="ECO:0000256" key="1">
    <source>
        <dbReference type="SAM" id="MobiDB-lite"/>
    </source>
</evidence>
<feature type="compositionally biased region" description="Basic and acidic residues" evidence="1">
    <location>
        <begin position="36"/>
        <end position="46"/>
    </location>
</feature>
<dbReference type="Pfam" id="PF12937">
    <property type="entry name" value="F-box-like"/>
    <property type="match status" value="1"/>
</dbReference>
<gene>
    <name evidence="3" type="ORF">QCA50_006358</name>
</gene>
<feature type="region of interest" description="Disordered" evidence="1">
    <location>
        <begin position="1"/>
        <end position="20"/>
    </location>
</feature>
<dbReference type="AlphaFoldDB" id="A0AAW0GEE2"/>
<dbReference type="EMBL" id="JASBNA010000007">
    <property type="protein sequence ID" value="KAK7689719.1"/>
    <property type="molecule type" value="Genomic_DNA"/>
</dbReference>
<name>A0AAW0GEE2_9APHY</name>
<reference evidence="3 4" key="1">
    <citation type="submission" date="2022-09" db="EMBL/GenBank/DDBJ databases">
        <authorList>
            <person name="Palmer J.M."/>
        </authorList>
    </citation>
    <scope>NUCLEOTIDE SEQUENCE [LARGE SCALE GENOMIC DNA]</scope>
    <source>
        <strain evidence="3 4">DSM 7382</strain>
    </source>
</reference>
<accession>A0AAW0GEE2</accession>
<feature type="domain" description="F-box" evidence="2">
    <location>
        <begin position="361"/>
        <end position="406"/>
    </location>
</feature>
<proteinExistence type="predicted"/>
<dbReference type="InterPro" id="IPR001810">
    <property type="entry name" value="F-box_dom"/>
</dbReference>
<keyword evidence="4" id="KW-1185">Reference proteome</keyword>
<organism evidence="3 4">
    <name type="scientific">Cerrena zonata</name>
    <dbReference type="NCBI Taxonomy" id="2478898"/>
    <lineage>
        <taxon>Eukaryota</taxon>
        <taxon>Fungi</taxon>
        <taxon>Dikarya</taxon>
        <taxon>Basidiomycota</taxon>
        <taxon>Agaricomycotina</taxon>
        <taxon>Agaricomycetes</taxon>
        <taxon>Polyporales</taxon>
        <taxon>Cerrenaceae</taxon>
        <taxon>Cerrena</taxon>
    </lineage>
</organism>
<dbReference type="Gene3D" id="1.20.1280.50">
    <property type="match status" value="1"/>
</dbReference>
<comment type="caution">
    <text evidence="3">The sequence shown here is derived from an EMBL/GenBank/DDBJ whole genome shotgun (WGS) entry which is preliminary data.</text>
</comment>
<protein>
    <recommendedName>
        <fullName evidence="2">F-box domain-containing protein</fullName>
    </recommendedName>
</protein>
<feature type="region of interest" description="Disordered" evidence="1">
    <location>
        <begin position="27"/>
        <end position="82"/>
    </location>
</feature>